<protein>
    <recommendedName>
        <fullName evidence="3">Terminase B</fullName>
    </recommendedName>
</protein>
<dbReference type="InterPro" id="IPR027417">
    <property type="entry name" value="P-loop_NTPase"/>
</dbReference>
<name>A0A4R8GR26_9FIRM</name>
<evidence type="ECO:0008006" key="3">
    <source>
        <dbReference type="Google" id="ProtNLM"/>
    </source>
</evidence>
<dbReference type="SUPFAM" id="SSF52540">
    <property type="entry name" value="P-loop containing nucleoside triphosphate hydrolases"/>
    <property type="match status" value="1"/>
</dbReference>
<proteinExistence type="predicted"/>
<organism evidence="1 2">
    <name type="scientific">Orenia marismortui</name>
    <dbReference type="NCBI Taxonomy" id="46469"/>
    <lineage>
        <taxon>Bacteria</taxon>
        <taxon>Bacillati</taxon>
        <taxon>Bacillota</taxon>
        <taxon>Clostridia</taxon>
        <taxon>Halanaerobiales</taxon>
        <taxon>Halobacteroidaceae</taxon>
        <taxon>Orenia</taxon>
    </lineage>
</organism>
<dbReference type="Proteomes" id="UP000295832">
    <property type="component" value="Unassembled WGS sequence"/>
</dbReference>
<dbReference type="AlphaFoldDB" id="A0A4R8GR26"/>
<reference evidence="1 2" key="1">
    <citation type="submission" date="2019-03" db="EMBL/GenBank/DDBJ databases">
        <title>Subsurface microbial communities from deep shales in Ohio and West Virginia, USA.</title>
        <authorList>
            <person name="Wrighton K."/>
        </authorList>
    </citation>
    <scope>NUCLEOTIDE SEQUENCE [LARGE SCALE GENOMIC DNA]</scope>
    <source>
        <strain evidence="1 2">MSL 6dP</strain>
    </source>
</reference>
<sequence>MAQDKFGQLVAKMKDYRGPDGFVRFVREQLGGDPTGQQLGVMRDCQNERKISVKAGHGVGKTALAAWLVIWFIVTHPFARIPCTSNKEDQVKERLWPEIKKWLRGTPWDEYVVITKTRIHIKGYPEDWFAKIETASDPDNLAGYHARYLLFIVDEASGLGNEFAAVINGAITTEGAKVFMIGNPTKRSGYFYNSHTKNKHSWATHTLSCRNSRLVSDDYVKDMEEEWGKDSDVVRVRVDGLFPKSESDSYISTDLVEDAFVYEVNRPEGKKVLGVDVARFGDDEIVFVGRQGNKQIELDTIKKKRTTETTGRIINKIRDKGYRIVNIDVGNMGAGVIDQLIEKINKLGLRCKVNEIGFGDKGDEYNFNKTAVLWRNLKEKLKEGVDLIEDEKTKEQVTNRKYEFSSDGKLKMESKKHMKARGLDSPDRADALALAFYDGKGRSYSISDLFN</sequence>
<keyword evidence="2" id="KW-1185">Reference proteome</keyword>
<comment type="caution">
    <text evidence="1">The sequence shown here is derived from an EMBL/GenBank/DDBJ whole genome shotgun (WGS) entry which is preliminary data.</text>
</comment>
<dbReference type="Gene3D" id="3.30.420.240">
    <property type="match status" value="1"/>
</dbReference>
<dbReference type="Gene3D" id="3.40.50.300">
    <property type="entry name" value="P-loop containing nucleotide triphosphate hydrolases"/>
    <property type="match status" value="1"/>
</dbReference>
<dbReference type="RefSeq" id="WP_134118202.1">
    <property type="nucleotide sequence ID" value="NZ_SOEG01000030.1"/>
</dbReference>
<dbReference type="EMBL" id="SOEG01000030">
    <property type="protein sequence ID" value="TDX48291.1"/>
    <property type="molecule type" value="Genomic_DNA"/>
</dbReference>
<evidence type="ECO:0000313" key="1">
    <source>
        <dbReference type="EMBL" id="TDX48291.1"/>
    </source>
</evidence>
<accession>A0A4R8GR26</accession>
<gene>
    <name evidence="1" type="ORF">C7959_13018</name>
</gene>
<evidence type="ECO:0000313" key="2">
    <source>
        <dbReference type="Proteomes" id="UP000295832"/>
    </source>
</evidence>